<protein>
    <submittedName>
        <fullName evidence="1">Uncharacterized protein</fullName>
    </submittedName>
</protein>
<evidence type="ECO:0000313" key="2">
    <source>
        <dbReference type="Proteomes" id="UP000805193"/>
    </source>
</evidence>
<accession>A0AC60QX17</accession>
<keyword evidence="2" id="KW-1185">Reference proteome</keyword>
<organism evidence="1 2">
    <name type="scientific">Ixodes persulcatus</name>
    <name type="common">Taiga tick</name>
    <dbReference type="NCBI Taxonomy" id="34615"/>
    <lineage>
        <taxon>Eukaryota</taxon>
        <taxon>Metazoa</taxon>
        <taxon>Ecdysozoa</taxon>
        <taxon>Arthropoda</taxon>
        <taxon>Chelicerata</taxon>
        <taxon>Arachnida</taxon>
        <taxon>Acari</taxon>
        <taxon>Parasitiformes</taxon>
        <taxon>Ixodida</taxon>
        <taxon>Ixodoidea</taxon>
        <taxon>Ixodidae</taxon>
        <taxon>Ixodinae</taxon>
        <taxon>Ixodes</taxon>
    </lineage>
</organism>
<proteinExistence type="predicted"/>
<dbReference type="Proteomes" id="UP000805193">
    <property type="component" value="Unassembled WGS sequence"/>
</dbReference>
<comment type="caution">
    <text evidence="1">The sequence shown here is derived from an EMBL/GenBank/DDBJ whole genome shotgun (WGS) entry which is preliminary data.</text>
</comment>
<reference evidence="1 2" key="1">
    <citation type="journal article" date="2020" name="Cell">
        <title>Large-Scale Comparative Analyses of Tick Genomes Elucidate Their Genetic Diversity and Vector Capacities.</title>
        <authorList>
            <consortium name="Tick Genome and Microbiome Consortium (TIGMIC)"/>
            <person name="Jia N."/>
            <person name="Wang J."/>
            <person name="Shi W."/>
            <person name="Du L."/>
            <person name="Sun Y."/>
            <person name="Zhan W."/>
            <person name="Jiang J.F."/>
            <person name="Wang Q."/>
            <person name="Zhang B."/>
            <person name="Ji P."/>
            <person name="Bell-Sakyi L."/>
            <person name="Cui X.M."/>
            <person name="Yuan T.T."/>
            <person name="Jiang B.G."/>
            <person name="Yang W.F."/>
            <person name="Lam T.T."/>
            <person name="Chang Q.C."/>
            <person name="Ding S.J."/>
            <person name="Wang X.J."/>
            <person name="Zhu J.G."/>
            <person name="Ruan X.D."/>
            <person name="Zhao L."/>
            <person name="Wei J.T."/>
            <person name="Ye R.Z."/>
            <person name="Que T.C."/>
            <person name="Du C.H."/>
            <person name="Zhou Y.H."/>
            <person name="Cheng J.X."/>
            <person name="Dai P.F."/>
            <person name="Guo W.B."/>
            <person name="Han X.H."/>
            <person name="Huang E.J."/>
            <person name="Li L.F."/>
            <person name="Wei W."/>
            <person name="Gao Y.C."/>
            <person name="Liu J.Z."/>
            <person name="Shao H.Z."/>
            <person name="Wang X."/>
            <person name="Wang C.C."/>
            <person name="Yang T.C."/>
            <person name="Huo Q.B."/>
            <person name="Li W."/>
            <person name="Chen H.Y."/>
            <person name="Chen S.E."/>
            <person name="Zhou L.G."/>
            <person name="Ni X.B."/>
            <person name="Tian J.H."/>
            <person name="Sheng Y."/>
            <person name="Liu T."/>
            <person name="Pan Y.S."/>
            <person name="Xia L.Y."/>
            <person name="Li J."/>
            <person name="Zhao F."/>
            <person name="Cao W.C."/>
        </authorList>
    </citation>
    <scope>NUCLEOTIDE SEQUENCE [LARGE SCALE GENOMIC DNA]</scope>
    <source>
        <strain evidence="1">Iper-2018</strain>
    </source>
</reference>
<gene>
    <name evidence="1" type="ORF">HPB47_014359</name>
</gene>
<feature type="non-terminal residue" evidence="1">
    <location>
        <position position="1"/>
    </location>
</feature>
<evidence type="ECO:0000313" key="1">
    <source>
        <dbReference type="EMBL" id="KAG0443940.1"/>
    </source>
</evidence>
<dbReference type="EMBL" id="JABSTQ010002709">
    <property type="protein sequence ID" value="KAG0443940.1"/>
    <property type="molecule type" value="Genomic_DNA"/>
</dbReference>
<sequence>CLMRSRLTRRTKVTTSGTEKMIFTAYQWRDSKNVLLMSNYHDPDEQVEEMVEPRLLFILDAAIVNAFVQHNSRESSLYLQFRVLLGFRKSRRSHVLRERGKKNGCTMTGVPKELRYEGTDHHPHITETRERC</sequence>
<feature type="non-terminal residue" evidence="1">
    <location>
        <position position="132"/>
    </location>
</feature>
<name>A0AC60QX17_IXOPE</name>